<feature type="transmembrane region" description="Helical" evidence="1">
    <location>
        <begin position="133"/>
        <end position="161"/>
    </location>
</feature>
<dbReference type="EMBL" id="UOGL01000211">
    <property type="protein sequence ID" value="VAX38485.1"/>
    <property type="molecule type" value="Genomic_DNA"/>
</dbReference>
<accession>A0A3B1E0E3</accession>
<feature type="transmembrane region" description="Helical" evidence="1">
    <location>
        <begin position="167"/>
        <end position="195"/>
    </location>
</feature>
<reference evidence="2" key="1">
    <citation type="submission" date="2018-06" db="EMBL/GenBank/DDBJ databases">
        <authorList>
            <person name="Zhirakovskaya E."/>
        </authorList>
    </citation>
    <scope>NUCLEOTIDE SEQUENCE</scope>
</reference>
<feature type="transmembrane region" description="Helical" evidence="1">
    <location>
        <begin position="493"/>
        <end position="512"/>
    </location>
</feature>
<evidence type="ECO:0008006" key="3">
    <source>
        <dbReference type="Google" id="ProtNLM"/>
    </source>
</evidence>
<feature type="transmembrane region" description="Helical" evidence="1">
    <location>
        <begin position="274"/>
        <end position="298"/>
    </location>
</feature>
<gene>
    <name evidence="2" type="ORF">MNBD_PLANCTO02-2375</name>
</gene>
<dbReference type="AlphaFoldDB" id="A0A3B1E0E3"/>
<keyword evidence="1" id="KW-1133">Transmembrane helix</keyword>
<sequence>MSHAAEVETNKTTLAKKTFWDKIAIWSEWASDYGNAILVKETRQALKSKQFVITFMLVLIACWIISFFGVTLKGGNRIQYGETAKMFFLSYYIVLTAAVLVIVPFTAFRSLLQERELMTFDLLSITALKPRQIILGKLASALLQTLIYFSAIAPFIAFTSFLGGFDFAMTVFMLSLAFLLSIFYCTITLMVAAFIKNRIYQALLTIPILLGLIFQEFSIFGFLSASMNQGTSFFKDAEFWWGVSFALLVFVSYSILFLQIATTQLTFASSNRSTAIRITCFVQFLLFWGSFIAVILYARSSFGVSGLSGVVLAAMTILPAIHLFVVGLFATTEPNFLSRRIRRDLPKLMSVRTLSVPFMPGGSRGFIYIVSQVIFMGVISSGLWKLFGAGRGHEVFQFILLLCSYLIIFFSFSTLLSRWGEKISGDLRPGHIRALALVALAGCSIIPAFVFLFYEIIGGSPQRFSLIDGISPFYTLTYALDPTSSHSQLSNTISMLCTFIPIFAVIGILFNLRPALNSINEILFTKLKSTSRHQTN</sequence>
<evidence type="ECO:0000313" key="2">
    <source>
        <dbReference type="EMBL" id="VAX38485.1"/>
    </source>
</evidence>
<name>A0A3B1E0E3_9ZZZZ</name>
<feature type="transmembrane region" description="Helical" evidence="1">
    <location>
        <begin position="51"/>
        <end position="70"/>
    </location>
</feature>
<keyword evidence="1" id="KW-0812">Transmembrane</keyword>
<organism evidence="2">
    <name type="scientific">hydrothermal vent metagenome</name>
    <dbReference type="NCBI Taxonomy" id="652676"/>
    <lineage>
        <taxon>unclassified sequences</taxon>
        <taxon>metagenomes</taxon>
        <taxon>ecological metagenomes</taxon>
    </lineage>
</organism>
<feature type="transmembrane region" description="Helical" evidence="1">
    <location>
        <begin position="239"/>
        <end position="262"/>
    </location>
</feature>
<keyword evidence="1" id="KW-0472">Membrane</keyword>
<feature type="transmembrane region" description="Helical" evidence="1">
    <location>
        <begin position="310"/>
        <end position="330"/>
    </location>
</feature>
<proteinExistence type="predicted"/>
<feature type="transmembrane region" description="Helical" evidence="1">
    <location>
        <begin position="202"/>
        <end position="227"/>
    </location>
</feature>
<feature type="transmembrane region" description="Helical" evidence="1">
    <location>
        <begin position="432"/>
        <end position="454"/>
    </location>
</feature>
<feature type="transmembrane region" description="Helical" evidence="1">
    <location>
        <begin position="90"/>
        <end position="112"/>
    </location>
</feature>
<evidence type="ECO:0000256" key="1">
    <source>
        <dbReference type="SAM" id="Phobius"/>
    </source>
</evidence>
<protein>
    <recommendedName>
        <fullName evidence="3">ABC-2 family transporter protein</fullName>
    </recommendedName>
</protein>
<feature type="transmembrane region" description="Helical" evidence="1">
    <location>
        <begin position="396"/>
        <end position="420"/>
    </location>
</feature>